<feature type="region of interest" description="Disordered" evidence="5">
    <location>
        <begin position="334"/>
        <end position="356"/>
    </location>
</feature>
<dbReference type="Pfam" id="PF13188">
    <property type="entry name" value="PAS_8"/>
    <property type="match status" value="1"/>
</dbReference>
<dbReference type="InterPro" id="IPR035965">
    <property type="entry name" value="PAS-like_dom_sf"/>
</dbReference>
<reference evidence="11 12" key="1">
    <citation type="submission" date="2016-11" db="EMBL/GenBank/DDBJ databases">
        <authorList>
            <person name="Jaros S."/>
            <person name="Januszkiewicz K."/>
            <person name="Wedrychowicz H."/>
        </authorList>
    </citation>
    <scope>NUCLEOTIDE SEQUENCE [LARGE SCALE GENOMIC DNA]</scope>
    <source>
        <strain evidence="11 12">CGMCC 1.10190</strain>
    </source>
</reference>
<evidence type="ECO:0000259" key="8">
    <source>
        <dbReference type="PROSITE" id="PS50883"/>
    </source>
</evidence>
<protein>
    <submittedName>
        <fullName evidence="11">PAS domain S-box-containing protein/diguanylate cyclase (GGDEF) domain-containing protein</fullName>
    </submittedName>
</protein>
<dbReference type="PROSITE" id="PS50887">
    <property type="entry name" value="GGDEF"/>
    <property type="match status" value="1"/>
</dbReference>
<evidence type="ECO:0000256" key="1">
    <source>
        <dbReference type="ARBA" id="ARBA00004141"/>
    </source>
</evidence>
<gene>
    <name evidence="11" type="ORF">SAMN04488135_110173</name>
</gene>
<dbReference type="Gene3D" id="6.10.340.10">
    <property type="match status" value="1"/>
</dbReference>
<dbReference type="PROSITE" id="PS50885">
    <property type="entry name" value="HAMP"/>
    <property type="match status" value="1"/>
</dbReference>
<dbReference type="InterPro" id="IPR001633">
    <property type="entry name" value="EAL_dom"/>
</dbReference>
<dbReference type="SMART" id="SM00304">
    <property type="entry name" value="HAMP"/>
    <property type="match status" value="1"/>
</dbReference>
<dbReference type="InterPro" id="IPR029095">
    <property type="entry name" value="NarX-like_N"/>
</dbReference>
<organism evidence="11 12">
    <name type="scientific">Pollutimonas bauzanensis</name>
    <dbReference type="NCBI Taxonomy" id="658167"/>
    <lineage>
        <taxon>Bacteria</taxon>
        <taxon>Pseudomonadati</taxon>
        <taxon>Pseudomonadota</taxon>
        <taxon>Betaproteobacteria</taxon>
        <taxon>Burkholderiales</taxon>
        <taxon>Alcaligenaceae</taxon>
        <taxon>Pollutimonas</taxon>
    </lineage>
</organism>
<comment type="subcellular location">
    <subcellularLocation>
        <location evidence="1">Membrane</location>
        <topology evidence="1">Multi-pass membrane protein</topology>
    </subcellularLocation>
</comment>
<dbReference type="InterPro" id="IPR035919">
    <property type="entry name" value="EAL_sf"/>
</dbReference>
<evidence type="ECO:0000256" key="2">
    <source>
        <dbReference type="ARBA" id="ARBA00022692"/>
    </source>
</evidence>
<dbReference type="AlphaFoldDB" id="A0A1M5YUF9"/>
<keyword evidence="4 6" id="KW-0472">Membrane</keyword>
<feature type="domain" description="EAL" evidence="8">
    <location>
        <begin position="695"/>
        <end position="950"/>
    </location>
</feature>
<dbReference type="FunFam" id="3.30.70.270:FF:000001">
    <property type="entry name" value="Diguanylate cyclase domain protein"/>
    <property type="match status" value="1"/>
</dbReference>
<dbReference type="NCBIfam" id="TIGR00229">
    <property type="entry name" value="sensory_box"/>
    <property type="match status" value="2"/>
</dbReference>
<dbReference type="CDD" id="cd01948">
    <property type="entry name" value="EAL"/>
    <property type="match status" value="1"/>
</dbReference>
<dbReference type="Pfam" id="PF13675">
    <property type="entry name" value="PilJ"/>
    <property type="match status" value="1"/>
</dbReference>
<dbReference type="PROSITE" id="PS50883">
    <property type="entry name" value="EAL"/>
    <property type="match status" value="1"/>
</dbReference>
<keyword evidence="2 6" id="KW-0812">Transmembrane</keyword>
<dbReference type="NCBIfam" id="TIGR00254">
    <property type="entry name" value="GGDEF"/>
    <property type="match status" value="1"/>
</dbReference>
<evidence type="ECO:0000259" key="10">
    <source>
        <dbReference type="PROSITE" id="PS50887"/>
    </source>
</evidence>
<dbReference type="SMART" id="SM00267">
    <property type="entry name" value="GGDEF"/>
    <property type="match status" value="1"/>
</dbReference>
<dbReference type="OrthoDB" id="9813903at2"/>
<evidence type="ECO:0000256" key="5">
    <source>
        <dbReference type="SAM" id="MobiDB-lite"/>
    </source>
</evidence>
<feature type="domain" description="PAS" evidence="7">
    <location>
        <begin position="396"/>
        <end position="440"/>
    </location>
</feature>
<dbReference type="Pfam" id="PF00672">
    <property type="entry name" value="HAMP"/>
    <property type="match status" value="1"/>
</dbReference>
<dbReference type="SMART" id="SM00091">
    <property type="entry name" value="PAS"/>
    <property type="match status" value="2"/>
</dbReference>
<dbReference type="PANTHER" id="PTHR44757">
    <property type="entry name" value="DIGUANYLATE CYCLASE DGCP"/>
    <property type="match status" value="1"/>
</dbReference>
<dbReference type="SUPFAM" id="SSF158472">
    <property type="entry name" value="HAMP domain-like"/>
    <property type="match status" value="1"/>
</dbReference>
<dbReference type="Proteomes" id="UP000184226">
    <property type="component" value="Unassembled WGS sequence"/>
</dbReference>
<dbReference type="Gene3D" id="3.30.450.20">
    <property type="entry name" value="PAS domain"/>
    <property type="match status" value="2"/>
</dbReference>
<feature type="domain" description="HAMP" evidence="9">
    <location>
        <begin position="211"/>
        <end position="263"/>
    </location>
</feature>
<dbReference type="CDD" id="cd06225">
    <property type="entry name" value="HAMP"/>
    <property type="match status" value="1"/>
</dbReference>
<dbReference type="InterPro" id="IPR043128">
    <property type="entry name" value="Rev_trsase/Diguanyl_cyclase"/>
</dbReference>
<evidence type="ECO:0000256" key="6">
    <source>
        <dbReference type="SAM" id="Phobius"/>
    </source>
</evidence>
<dbReference type="SMART" id="SM00052">
    <property type="entry name" value="EAL"/>
    <property type="match status" value="1"/>
</dbReference>
<dbReference type="InterPro" id="IPR052155">
    <property type="entry name" value="Biofilm_reg_signaling"/>
</dbReference>
<dbReference type="Gene3D" id="3.30.70.270">
    <property type="match status" value="1"/>
</dbReference>
<dbReference type="InterPro" id="IPR029787">
    <property type="entry name" value="Nucleotide_cyclase"/>
</dbReference>
<keyword evidence="3 6" id="KW-1133">Transmembrane helix</keyword>
<dbReference type="CDD" id="cd01949">
    <property type="entry name" value="GGDEF"/>
    <property type="match status" value="1"/>
</dbReference>
<dbReference type="SUPFAM" id="SSF141868">
    <property type="entry name" value="EAL domain-like"/>
    <property type="match status" value="1"/>
</dbReference>
<dbReference type="InterPro" id="IPR000160">
    <property type="entry name" value="GGDEF_dom"/>
</dbReference>
<evidence type="ECO:0000256" key="3">
    <source>
        <dbReference type="ARBA" id="ARBA00022989"/>
    </source>
</evidence>
<dbReference type="Pfam" id="PF00990">
    <property type="entry name" value="GGDEF"/>
    <property type="match status" value="1"/>
</dbReference>
<dbReference type="Gene3D" id="3.20.20.450">
    <property type="entry name" value="EAL domain"/>
    <property type="match status" value="1"/>
</dbReference>
<dbReference type="Pfam" id="PF13426">
    <property type="entry name" value="PAS_9"/>
    <property type="match status" value="1"/>
</dbReference>
<dbReference type="STRING" id="658167.SAMN04488135_110173"/>
<dbReference type="Pfam" id="PF00563">
    <property type="entry name" value="EAL"/>
    <property type="match status" value="1"/>
</dbReference>
<dbReference type="GO" id="GO:0016020">
    <property type="term" value="C:membrane"/>
    <property type="evidence" value="ECO:0007669"/>
    <property type="project" value="UniProtKB-SubCell"/>
</dbReference>
<dbReference type="InterPro" id="IPR001610">
    <property type="entry name" value="PAC"/>
</dbReference>
<dbReference type="SUPFAM" id="SSF55073">
    <property type="entry name" value="Nucleotide cyclase"/>
    <property type="match status" value="1"/>
</dbReference>
<proteinExistence type="predicted"/>
<dbReference type="EMBL" id="FQXE01000010">
    <property type="protein sequence ID" value="SHI15488.1"/>
    <property type="molecule type" value="Genomic_DNA"/>
</dbReference>
<sequence>MIPETSKLAGPLPRRRVIPGLSIGRKIGAIFLLVLFVAAANILLVKGLLHDFNGIAATVNVAGKLRMLSQKIAFETVDMSMGQGSGMDDIEHGMAEFDTALLALTHGGVAFGLDVHKLPLRHAAPLDAVGARWDSYRANVEKLLAAAAPDGAALLQAIRGDAALLLDNTEALIGSIVRENQSAQEQALLKMYALLLADMLMLFAAFAAVHRQMIIPLRQLSHHCRELAAGNYSARVGYRSSDEIGQLALAFNDSAQRIGLLVAHIEQDRRSLQQAEAMFRGIAENTMVGVYIVQDGRFRFVNATMAEMFRYDRHEMLASLDAYDIFAEEDLPKIKGKASPRPGGDASGERQERRGRRKDGSIINLEIFGSKMELDGELVTMGIAMDITARKEVEASVRMAALVYQNSSEAMVVTDADGVIINVNPAFSAITGFSAAEVVGGKLSILSSGRHDTAFYQAMWHALNNTGKWQGDVWNRRKNGEEYAERLTINTSYDDDGSVRCRIGLFSDITKKKQSDAFIWRQANYDHLTGLPNRQLFQDRLDRAIARSDRSRLPMALVFLDLDFFKDVNDTLGHGTGDELLKQVAKRLSACVRATDTVARLGGDEFTIIMGELRSTDMAERLCHQTLRALAKPYDLGEEVATISTSMGVTFYPSDGADAQELLKNADLAMYAAKDKGRNQFCYFTRAMQQNAQNRRQLLRDLAGALGQRQFLLHYQPIVELATGRVRKGEALIRWMHPSLGLIGPGEFIPLAEDAGIIVGIGDWVFREAARQAALWRASHHADFQISVNVSPAQFAAEGLSHDEWLAHLQQLDLPGHSIVVEITERLLMDTNPEVRNKLLAFRDAGIQVALDDFGTGYSSLSYLKKFDIDYIKIDQSFVRNLGPDTDDMALCEAIIVMAHKLGLKVIAEGVETIDQRDLLIRAGCDYGQGYLFSAPLAAEKFSVFLESFA</sequence>
<feature type="transmembrane region" description="Helical" evidence="6">
    <location>
        <begin position="188"/>
        <end position="209"/>
    </location>
</feature>
<dbReference type="InterPro" id="IPR000014">
    <property type="entry name" value="PAS"/>
</dbReference>
<feature type="transmembrane region" description="Helical" evidence="6">
    <location>
        <begin position="27"/>
        <end position="45"/>
    </location>
</feature>
<evidence type="ECO:0000256" key="4">
    <source>
        <dbReference type="ARBA" id="ARBA00023136"/>
    </source>
</evidence>
<dbReference type="PROSITE" id="PS50112">
    <property type="entry name" value="PAS"/>
    <property type="match status" value="1"/>
</dbReference>
<evidence type="ECO:0000259" key="9">
    <source>
        <dbReference type="PROSITE" id="PS50885"/>
    </source>
</evidence>
<dbReference type="GO" id="GO:0003824">
    <property type="term" value="F:catalytic activity"/>
    <property type="evidence" value="ECO:0007669"/>
    <property type="project" value="UniProtKB-ARBA"/>
</dbReference>
<dbReference type="GO" id="GO:0007165">
    <property type="term" value="P:signal transduction"/>
    <property type="evidence" value="ECO:0007669"/>
    <property type="project" value="InterPro"/>
</dbReference>
<dbReference type="InterPro" id="IPR003660">
    <property type="entry name" value="HAMP_dom"/>
</dbReference>
<keyword evidence="12" id="KW-1185">Reference proteome</keyword>
<dbReference type="SMART" id="SM00086">
    <property type="entry name" value="PAC"/>
    <property type="match status" value="2"/>
</dbReference>
<name>A0A1M5YUF9_9BURK</name>
<evidence type="ECO:0000313" key="11">
    <source>
        <dbReference type="EMBL" id="SHI15488.1"/>
    </source>
</evidence>
<dbReference type="SUPFAM" id="SSF55785">
    <property type="entry name" value="PYP-like sensor domain (PAS domain)"/>
    <property type="match status" value="2"/>
</dbReference>
<dbReference type="CDD" id="cd00130">
    <property type="entry name" value="PAS"/>
    <property type="match status" value="1"/>
</dbReference>
<dbReference type="PANTHER" id="PTHR44757:SF2">
    <property type="entry name" value="BIOFILM ARCHITECTURE MAINTENANCE PROTEIN MBAA"/>
    <property type="match status" value="1"/>
</dbReference>
<feature type="domain" description="GGDEF" evidence="10">
    <location>
        <begin position="553"/>
        <end position="686"/>
    </location>
</feature>
<accession>A0A1M5YUF9</accession>
<evidence type="ECO:0000313" key="12">
    <source>
        <dbReference type="Proteomes" id="UP000184226"/>
    </source>
</evidence>
<evidence type="ECO:0000259" key="7">
    <source>
        <dbReference type="PROSITE" id="PS50112"/>
    </source>
</evidence>